<feature type="domain" description="CCHC-type" evidence="2">
    <location>
        <begin position="108"/>
        <end position="124"/>
    </location>
</feature>
<evidence type="ECO:0000313" key="4">
    <source>
        <dbReference type="Proteomes" id="UP000603453"/>
    </source>
</evidence>
<dbReference type="GO" id="GO:0008270">
    <property type="term" value="F:zinc ion binding"/>
    <property type="evidence" value="ECO:0007669"/>
    <property type="project" value="InterPro"/>
</dbReference>
<dbReference type="GO" id="GO:0003676">
    <property type="term" value="F:nucleic acid binding"/>
    <property type="evidence" value="ECO:0007669"/>
    <property type="project" value="InterPro"/>
</dbReference>
<accession>A0A8H7UTF2</accession>
<dbReference type="Gene3D" id="4.10.60.10">
    <property type="entry name" value="Zinc finger, CCHC-type"/>
    <property type="match status" value="1"/>
</dbReference>
<evidence type="ECO:0000313" key="3">
    <source>
        <dbReference type="EMBL" id="KAG2191393.1"/>
    </source>
</evidence>
<name>A0A8H7UTF2_9FUNG</name>
<protein>
    <recommendedName>
        <fullName evidence="2">CCHC-type domain-containing protein</fullName>
    </recommendedName>
</protein>
<proteinExistence type="predicted"/>
<feature type="domain" description="CCHC-type" evidence="2">
    <location>
        <begin position="129"/>
        <end position="145"/>
    </location>
</feature>
<dbReference type="InterPro" id="IPR001878">
    <property type="entry name" value="Znf_CCHC"/>
</dbReference>
<dbReference type="EMBL" id="JAEPRD010000421">
    <property type="protein sequence ID" value="KAG2191393.1"/>
    <property type="molecule type" value="Genomic_DNA"/>
</dbReference>
<feature type="compositionally biased region" description="Polar residues" evidence="1">
    <location>
        <begin position="180"/>
        <end position="201"/>
    </location>
</feature>
<sequence length="201" mass="22039">MLFKGSPSIPSGKNTLVHVKMTLLRIPDQETFLADFKRSLRYYGEVYQVKEYTCGGYFEREMSVILDISAGYIDASGSKVKKEPLTSNLYLEEWDYFASATFKGAPTVCHWCHVAGHVRSKCPELAKTKCFSCHGNGHTAKFCKKKNATPSVVPVFADASSTQSNPVIEQVVSHSDRNISEASASSNPGGITKLSLTTKGD</sequence>
<feature type="region of interest" description="Disordered" evidence="1">
    <location>
        <begin position="179"/>
        <end position="201"/>
    </location>
</feature>
<dbReference type="SMART" id="SM00343">
    <property type="entry name" value="ZnF_C2HC"/>
    <property type="match status" value="2"/>
</dbReference>
<dbReference type="OrthoDB" id="2286764at2759"/>
<dbReference type="InterPro" id="IPR036875">
    <property type="entry name" value="Znf_CCHC_sf"/>
</dbReference>
<reference evidence="3" key="1">
    <citation type="submission" date="2020-12" db="EMBL/GenBank/DDBJ databases">
        <title>Metabolic potential, ecology and presence of endohyphal bacteria is reflected in genomic diversity of Mucoromycotina.</title>
        <authorList>
            <person name="Muszewska A."/>
            <person name="Okrasinska A."/>
            <person name="Steczkiewicz K."/>
            <person name="Drgas O."/>
            <person name="Orlowska M."/>
            <person name="Perlinska-Lenart U."/>
            <person name="Aleksandrzak-Piekarczyk T."/>
            <person name="Szatraj K."/>
            <person name="Zielenkiewicz U."/>
            <person name="Pilsyk S."/>
            <person name="Malc E."/>
            <person name="Mieczkowski P."/>
            <person name="Kruszewska J.S."/>
            <person name="Biernat P."/>
            <person name="Pawlowska J."/>
        </authorList>
    </citation>
    <scope>NUCLEOTIDE SEQUENCE</scope>
    <source>
        <strain evidence="3">WA0000017839</strain>
    </source>
</reference>
<comment type="caution">
    <text evidence="3">The sequence shown here is derived from an EMBL/GenBank/DDBJ whole genome shotgun (WGS) entry which is preliminary data.</text>
</comment>
<dbReference type="AlphaFoldDB" id="A0A8H7UTF2"/>
<organism evidence="3 4">
    <name type="scientific">Mucor saturninus</name>
    <dbReference type="NCBI Taxonomy" id="64648"/>
    <lineage>
        <taxon>Eukaryota</taxon>
        <taxon>Fungi</taxon>
        <taxon>Fungi incertae sedis</taxon>
        <taxon>Mucoromycota</taxon>
        <taxon>Mucoromycotina</taxon>
        <taxon>Mucoromycetes</taxon>
        <taxon>Mucorales</taxon>
        <taxon>Mucorineae</taxon>
        <taxon>Mucoraceae</taxon>
        <taxon>Mucor</taxon>
    </lineage>
</organism>
<gene>
    <name evidence="3" type="ORF">INT47_004327</name>
</gene>
<evidence type="ECO:0000259" key="2">
    <source>
        <dbReference type="SMART" id="SM00343"/>
    </source>
</evidence>
<evidence type="ECO:0000256" key="1">
    <source>
        <dbReference type="SAM" id="MobiDB-lite"/>
    </source>
</evidence>
<dbReference type="SUPFAM" id="SSF57756">
    <property type="entry name" value="Retrovirus zinc finger-like domains"/>
    <property type="match status" value="1"/>
</dbReference>
<keyword evidence="4" id="KW-1185">Reference proteome</keyword>
<dbReference type="Proteomes" id="UP000603453">
    <property type="component" value="Unassembled WGS sequence"/>
</dbReference>